<sequence>MADERDFNDILVDIFVNEETEYKNSFEEGLRAGKEAGNPEGYHLGYHRGAELGKELGYYLGTVTYYMNTNEKTETKHSEKILSQLTKVKELIEAFPRTNSEDHDILDMAEKIRAHHSSMDSTMFKLRSHIDAIVTYLTPLLPLANCHMVEFLTEKHWERLLPRGLRETLDGMEMDTAVELFWSSCENNDCDKSELSRWVHAARSHCLAVNNQYCLSVGQFENRIKSWGGEMQPEIRVKDFMSSKKSYEVSTMSRLLSSLYHATGASCSVEAGGGRGHLFAAATLAYRLRCLTDGREQNVPKPVGEGLHRFAKLFVTEDTDLAAVVKEKFPELEPDDARILLTVLNVPCCYHLLTEDLDSSLFDVFQINYGVKARGGGSLCQNI</sequence>
<gene>
    <name evidence="1" type="ORF">MSG28_004490</name>
</gene>
<organism evidence="1 2">
    <name type="scientific">Choristoneura fumiferana</name>
    <name type="common">Spruce budworm moth</name>
    <name type="synonym">Archips fumiferana</name>
    <dbReference type="NCBI Taxonomy" id="7141"/>
    <lineage>
        <taxon>Eukaryota</taxon>
        <taxon>Metazoa</taxon>
        <taxon>Ecdysozoa</taxon>
        <taxon>Arthropoda</taxon>
        <taxon>Hexapoda</taxon>
        <taxon>Insecta</taxon>
        <taxon>Pterygota</taxon>
        <taxon>Neoptera</taxon>
        <taxon>Endopterygota</taxon>
        <taxon>Lepidoptera</taxon>
        <taxon>Glossata</taxon>
        <taxon>Ditrysia</taxon>
        <taxon>Tortricoidea</taxon>
        <taxon>Tortricidae</taxon>
        <taxon>Tortricinae</taxon>
        <taxon>Choristoneura</taxon>
    </lineage>
</organism>
<proteinExistence type="predicted"/>
<accession>A0ACC0K6D9</accession>
<protein>
    <submittedName>
        <fullName evidence="1">Uncharacterized protein</fullName>
    </submittedName>
</protein>
<evidence type="ECO:0000313" key="2">
    <source>
        <dbReference type="Proteomes" id="UP001064048"/>
    </source>
</evidence>
<comment type="caution">
    <text evidence="1">The sequence shown here is derived from an EMBL/GenBank/DDBJ whole genome shotgun (WGS) entry which is preliminary data.</text>
</comment>
<evidence type="ECO:0000313" key="1">
    <source>
        <dbReference type="EMBL" id="KAI8431955.1"/>
    </source>
</evidence>
<dbReference type="Proteomes" id="UP001064048">
    <property type="component" value="Chromosome 7"/>
</dbReference>
<keyword evidence="2" id="KW-1185">Reference proteome</keyword>
<reference evidence="1 2" key="1">
    <citation type="journal article" date="2022" name="Genome Biol. Evol.">
        <title>The Spruce Budworm Genome: Reconstructing the Evolutionary History of Antifreeze Proteins.</title>
        <authorList>
            <person name="Beliveau C."/>
            <person name="Gagne P."/>
            <person name="Picq S."/>
            <person name="Vernygora O."/>
            <person name="Keeling C.I."/>
            <person name="Pinkney K."/>
            <person name="Doucet D."/>
            <person name="Wen F."/>
            <person name="Johnston J.S."/>
            <person name="Maaroufi H."/>
            <person name="Boyle B."/>
            <person name="Laroche J."/>
            <person name="Dewar K."/>
            <person name="Juretic N."/>
            <person name="Blackburn G."/>
            <person name="Nisole A."/>
            <person name="Brunet B."/>
            <person name="Brandao M."/>
            <person name="Lumley L."/>
            <person name="Duan J."/>
            <person name="Quan G."/>
            <person name="Lucarotti C.J."/>
            <person name="Roe A.D."/>
            <person name="Sperling F.A.H."/>
            <person name="Levesque R.C."/>
            <person name="Cusson M."/>
        </authorList>
    </citation>
    <scope>NUCLEOTIDE SEQUENCE [LARGE SCALE GENOMIC DNA]</scope>
    <source>
        <strain evidence="1">Glfc:IPQL:Cfum</strain>
    </source>
</reference>
<dbReference type="EMBL" id="CM046107">
    <property type="protein sequence ID" value="KAI8431955.1"/>
    <property type="molecule type" value="Genomic_DNA"/>
</dbReference>
<name>A0ACC0K6D9_CHOFU</name>